<reference evidence="1 2" key="2">
    <citation type="journal article" date="2022" name="Mol. Ecol. Resour.">
        <title>The genomes of chicory, endive, great burdock and yacon provide insights into Asteraceae paleo-polyploidization history and plant inulin production.</title>
        <authorList>
            <person name="Fan W."/>
            <person name="Wang S."/>
            <person name="Wang H."/>
            <person name="Wang A."/>
            <person name="Jiang F."/>
            <person name="Liu H."/>
            <person name="Zhao H."/>
            <person name="Xu D."/>
            <person name="Zhang Y."/>
        </authorList>
    </citation>
    <scope>NUCLEOTIDE SEQUENCE [LARGE SCALE GENOMIC DNA]</scope>
    <source>
        <strain evidence="2">cv. Niubang</strain>
    </source>
</reference>
<proteinExistence type="predicted"/>
<dbReference type="EMBL" id="CM042064">
    <property type="protein sequence ID" value="KAI3665892.1"/>
    <property type="molecule type" value="Genomic_DNA"/>
</dbReference>
<protein>
    <submittedName>
        <fullName evidence="1">Uncharacterized protein</fullName>
    </submittedName>
</protein>
<organism evidence="1 2">
    <name type="scientific">Arctium lappa</name>
    <name type="common">Greater burdock</name>
    <name type="synonym">Lappa major</name>
    <dbReference type="NCBI Taxonomy" id="4217"/>
    <lineage>
        <taxon>Eukaryota</taxon>
        <taxon>Viridiplantae</taxon>
        <taxon>Streptophyta</taxon>
        <taxon>Embryophyta</taxon>
        <taxon>Tracheophyta</taxon>
        <taxon>Spermatophyta</taxon>
        <taxon>Magnoliopsida</taxon>
        <taxon>eudicotyledons</taxon>
        <taxon>Gunneridae</taxon>
        <taxon>Pentapetalae</taxon>
        <taxon>asterids</taxon>
        <taxon>campanulids</taxon>
        <taxon>Asterales</taxon>
        <taxon>Asteraceae</taxon>
        <taxon>Carduoideae</taxon>
        <taxon>Cardueae</taxon>
        <taxon>Arctiinae</taxon>
        <taxon>Arctium</taxon>
    </lineage>
</organism>
<sequence length="91" mass="11062">MFLKHMTLNSRYHHISINLHHLRFKHFISIFWFNRDRKPRVLRITSFFRDLKVKRVVTVICQQWGSLQESGSKLCFLVKSHRNLISLKMPL</sequence>
<dbReference type="Proteomes" id="UP001055879">
    <property type="component" value="Linkage Group LG18"/>
</dbReference>
<evidence type="ECO:0000313" key="1">
    <source>
        <dbReference type="EMBL" id="KAI3665892.1"/>
    </source>
</evidence>
<comment type="caution">
    <text evidence="1">The sequence shown here is derived from an EMBL/GenBank/DDBJ whole genome shotgun (WGS) entry which is preliminary data.</text>
</comment>
<gene>
    <name evidence="1" type="ORF">L6452_44527</name>
</gene>
<name>A0ACB8XGR0_ARCLA</name>
<reference evidence="2" key="1">
    <citation type="journal article" date="2022" name="Mol. Ecol. Resour.">
        <title>The genomes of chicory, endive, great burdock and yacon provide insights into Asteraceae palaeo-polyploidization history and plant inulin production.</title>
        <authorList>
            <person name="Fan W."/>
            <person name="Wang S."/>
            <person name="Wang H."/>
            <person name="Wang A."/>
            <person name="Jiang F."/>
            <person name="Liu H."/>
            <person name="Zhao H."/>
            <person name="Xu D."/>
            <person name="Zhang Y."/>
        </authorList>
    </citation>
    <scope>NUCLEOTIDE SEQUENCE [LARGE SCALE GENOMIC DNA]</scope>
    <source>
        <strain evidence="2">cv. Niubang</strain>
    </source>
</reference>
<accession>A0ACB8XGR0</accession>
<keyword evidence="2" id="KW-1185">Reference proteome</keyword>
<evidence type="ECO:0000313" key="2">
    <source>
        <dbReference type="Proteomes" id="UP001055879"/>
    </source>
</evidence>